<dbReference type="InterPro" id="IPR001412">
    <property type="entry name" value="aa-tRNA-synth_I_CS"/>
</dbReference>
<reference evidence="10 11" key="1">
    <citation type="journal article" date="2014" name="Int. J. Syst. Evol. Microbiol.">
        <title>Phylogenomics and the dynamic genome evolution of the genus Streptococcus.</title>
        <authorList>
            <consortium name="The Broad Institute Genome Sequencing Platform"/>
            <person name="Richards V.P."/>
            <person name="Palmer S.R."/>
            <person name="Pavinski Bitar P.D."/>
            <person name="Qin X."/>
            <person name="Weinstock G.M."/>
            <person name="Highlander S.K."/>
            <person name="Town C.D."/>
            <person name="Burne R.A."/>
            <person name="Stanhope M.J."/>
        </authorList>
    </citation>
    <scope>NUCLEOTIDE SEQUENCE [LARGE SCALE GENOMIC DNA]</scope>
    <source>
        <strain evidence="10 11">Jelinkova 176</strain>
    </source>
</reference>
<evidence type="ECO:0000256" key="7">
    <source>
        <dbReference type="ARBA" id="ARBA00023146"/>
    </source>
</evidence>
<dbReference type="Gene3D" id="3.40.50.620">
    <property type="entry name" value="HUPs"/>
    <property type="match status" value="1"/>
</dbReference>
<organism evidence="10 11">
    <name type="scientific">Streptococcus porcinus str. Jelinkova 176</name>
    <dbReference type="NCBI Taxonomy" id="873448"/>
    <lineage>
        <taxon>Bacteria</taxon>
        <taxon>Bacillati</taxon>
        <taxon>Bacillota</taxon>
        <taxon>Bacilli</taxon>
        <taxon>Lactobacillales</taxon>
        <taxon>Streptococcaceae</taxon>
        <taxon>Streptococcus</taxon>
    </lineage>
</organism>
<dbReference type="EC" id="6.1.1.2" evidence="2 8"/>
<dbReference type="InterPro" id="IPR014729">
    <property type="entry name" value="Rossmann-like_a/b/a_fold"/>
</dbReference>
<dbReference type="EMBL" id="AEUU02000001">
    <property type="protein sequence ID" value="EGJ26506.1"/>
    <property type="molecule type" value="Genomic_DNA"/>
</dbReference>
<sequence>MKGIKMKKPIILTGDRPTGKLHLGHYVGSLKNRVILQNEDKYQMFVFLADQQALTDHAKESELIKNSIGNVALDYLSVGLDPAKSTIFIQSQIPELAELTMYYMNLVSLARLERNPTVKTEIAQKGFGESIPSGFLVYPISQAADITAFKANLVPVGNDQKPMIEQTREIVRSFNFTYKTDCLVEPEGLYPENESAGRLPGLDGNAKMSKSLGNGIYLSDDADTVQKKVMSMYTDPNHIRVTDPGQIEGNMVFHYLDIFGREEDQADIQAMKEHYQKGGLGDVKTKRFLLDILERELTPIRKRRLEYSQDMGEVFRMLEKGSQEAQKVAAQTLSEVKSAIGINYF</sequence>
<keyword evidence="6 9" id="KW-0648">Protein biosynthesis</keyword>
<proteinExistence type="inferred from homology"/>
<dbReference type="PROSITE" id="PS00178">
    <property type="entry name" value="AA_TRNA_LIGASE_I"/>
    <property type="match status" value="1"/>
</dbReference>
<dbReference type="Pfam" id="PF00579">
    <property type="entry name" value="tRNA-synt_1b"/>
    <property type="match status" value="1"/>
</dbReference>
<accession>A0ABP2KWQ9</accession>
<dbReference type="SUPFAM" id="SSF52374">
    <property type="entry name" value="Nucleotidylyl transferase"/>
    <property type="match status" value="1"/>
</dbReference>
<dbReference type="InterPro" id="IPR002305">
    <property type="entry name" value="aa-tRNA-synth_Ic"/>
</dbReference>
<dbReference type="InterPro" id="IPR050203">
    <property type="entry name" value="Trp-tRNA_synthetase"/>
</dbReference>
<keyword evidence="3 9" id="KW-0436">Ligase</keyword>
<evidence type="ECO:0000256" key="6">
    <source>
        <dbReference type="ARBA" id="ARBA00022917"/>
    </source>
</evidence>
<dbReference type="CDD" id="cd00806">
    <property type="entry name" value="TrpRS_core"/>
    <property type="match status" value="1"/>
</dbReference>
<gene>
    <name evidence="10" type="primary">trpS</name>
    <name evidence="10" type="ORF">STRPO_1379</name>
</gene>
<dbReference type="PANTHER" id="PTHR43766:SF1">
    <property type="entry name" value="TRYPTOPHAN--TRNA LIGASE, MITOCHONDRIAL"/>
    <property type="match status" value="1"/>
</dbReference>
<dbReference type="GO" id="GO:0004830">
    <property type="term" value="F:tryptophan-tRNA ligase activity"/>
    <property type="evidence" value="ECO:0007669"/>
    <property type="project" value="UniProtKB-EC"/>
</dbReference>
<keyword evidence="7 9" id="KW-0030">Aminoacyl-tRNA synthetase</keyword>
<dbReference type="Proteomes" id="UP000005356">
    <property type="component" value="Unassembled WGS sequence"/>
</dbReference>
<evidence type="ECO:0000256" key="1">
    <source>
        <dbReference type="ARBA" id="ARBA00005594"/>
    </source>
</evidence>
<keyword evidence="4 9" id="KW-0547">Nucleotide-binding</keyword>
<evidence type="ECO:0000256" key="4">
    <source>
        <dbReference type="ARBA" id="ARBA00022741"/>
    </source>
</evidence>
<dbReference type="Gene3D" id="1.10.240.10">
    <property type="entry name" value="Tyrosyl-Transfer RNA Synthetase"/>
    <property type="match status" value="1"/>
</dbReference>
<protein>
    <recommendedName>
        <fullName evidence="2 8">Tryptophan--tRNA ligase</fullName>
        <ecNumber evidence="2 8">6.1.1.2</ecNumber>
    </recommendedName>
</protein>
<keyword evidence="11" id="KW-1185">Reference proteome</keyword>
<evidence type="ECO:0000256" key="8">
    <source>
        <dbReference type="NCBIfam" id="TIGR00233"/>
    </source>
</evidence>
<dbReference type="NCBIfam" id="TIGR00233">
    <property type="entry name" value="trpS"/>
    <property type="match status" value="1"/>
</dbReference>
<evidence type="ECO:0000256" key="5">
    <source>
        <dbReference type="ARBA" id="ARBA00022840"/>
    </source>
</evidence>
<comment type="similarity">
    <text evidence="1 9">Belongs to the class-I aminoacyl-tRNA synthetase family.</text>
</comment>
<evidence type="ECO:0000256" key="3">
    <source>
        <dbReference type="ARBA" id="ARBA00022598"/>
    </source>
</evidence>
<name>A0ABP2KWQ9_STRPO</name>
<evidence type="ECO:0000313" key="10">
    <source>
        <dbReference type="EMBL" id="EGJ26506.1"/>
    </source>
</evidence>
<evidence type="ECO:0000256" key="2">
    <source>
        <dbReference type="ARBA" id="ARBA00013161"/>
    </source>
</evidence>
<evidence type="ECO:0000256" key="9">
    <source>
        <dbReference type="RuleBase" id="RU363036"/>
    </source>
</evidence>
<dbReference type="PANTHER" id="PTHR43766">
    <property type="entry name" value="TRYPTOPHAN--TRNA LIGASE, MITOCHONDRIAL"/>
    <property type="match status" value="1"/>
</dbReference>
<dbReference type="InterPro" id="IPR002306">
    <property type="entry name" value="Trp-tRNA-ligase"/>
</dbReference>
<comment type="caution">
    <text evidence="10">The sequence shown here is derived from an EMBL/GenBank/DDBJ whole genome shotgun (WGS) entry which is preliminary data.</text>
</comment>
<evidence type="ECO:0000313" key="11">
    <source>
        <dbReference type="Proteomes" id="UP000005356"/>
    </source>
</evidence>
<dbReference type="PRINTS" id="PR01039">
    <property type="entry name" value="TRNASYNTHTRP"/>
</dbReference>
<keyword evidence="5 9" id="KW-0067">ATP-binding</keyword>